<feature type="non-terminal residue" evidence="1">
    <location>
        <position position="104"/>
    </location>
</feature>
<dbReference type="EMBL" id="BKCP01005450">
    <property type="protein sequence ID" value="GER38104.1"/>
    <property type="molecule type" value="Genomic_DNA"/>
</dbReference>
<name>A0A5A7PZA8_STRAF</name>
<sequence length="104" mass="10781">IEHPQSSPWARAIESATKRTPSHSTVDSAFGFLSSPSPVVGPRTPSHSTVDSAFGFLSSPSPVRTPSHSTVDSAFGFLSSPSLVVGPVLFFNAPSSIVLVDKSG</sequence>
<comment type="caution">
    <text evidence="1">The sequence shown here is derived from an EMBL/GenBank/DDBJ whole genome shotgun (WGS) entry which is preliminary data.</text>
</comment>
<feature type="non-terminal residue" evidence="1">
    <location>
        <position position="1"/>
    </location>
</feature>
<reference evidence="2" key="1">
    <citation type="journal article" date="2019" name="Curr. Biol.">
        <title>Genome Sequence of Striga asiatica Provides Insight into the Evolution of Plant Parasitism.</title>
        <authorList>
            <person name="Yoshida S."/>
            <person name="Kim S."/>
            <person name="Wafula E.K."/>
            <person name="Tanskanen J."/>
            <person name="Kim Y.M."/>
            <person name="Honaas L."/>
            <person name="Yang Z."/>
            <person name="Spallek T."/>
            <person name="Conn C.E."/>
            <person name="Ichihashi Y."/>
            <person name="Cheong K."/>
            <person name="Cui S."/>
            <person name="Der J.P."/>
            <person name="Gundlach H."/>
            <person name="Jiao Y."/>
            <person name="Hori C."/>
            <person name="Ishida J.K."/>
            <person name="Kasahara H."/>
            <person name="Kiba T."/>
            <person name="Kim M.S."/>
            <person name="Koo N."/>
            <person name="Laohavisit A."/>
            <person name="Lee Y.H."/>
            <person name="Lumba S."/>
            <person name="McCourt P."/>
            <person name="Mortimer J.C."/>
            <person name="Mutuku J.M."/>
            <person name="Nomura T."/>
            <person name="Sasaki-Sekimoto Y."/>
            <person name="Seto Y."/>
            <person name="Wang Y."/>
            <person name="Wakatake T."/>
            <person name="Sakakibara H."/>
            <person name="Demura T."/>
            <person name="Yamaguchi S."/>
            <person name="Yoneyama K."/>
            <person name="Manabe R.I."/>
            <person name="Nelson D.C."/>
            <person name="Schulman A.H."/>
            <person name="Timko M.P."/>
            <person name="dePamphilis C.W."/>
            <person name="Choi D."/>
            <person name="Shirasu K."/>
        </authorList>
    </citation>
    <scope>NUCLEOTIDE SEQUENCE [LARGE SCALE GENOMIC DNA]</scope>
    <source>
        <strain evidence="2">cv. UVA1</strain>
    </source>
</reference>
<evidence type="ECO:0000313" key="1">
    <source>
        <dbReference type="EMBL" id="GER38104.1"/>
    </source>
</evidence>
<dbReference type="Proteomes" id="UP000325081">
    <property type="component" value="Unassembled WGS sequence"/>
</dbReference>
<protein>
    <submittedName>
        <fullName evidence="1">Dedicator of cytokinesis protein 4</fullName>
    </submittedName>
</protein>
<proteinExistence type="predicted"/>
<keyword evidence="2" id="KW-1185">Reference proteome</keyword>
<dbReference type="AlphaFoldDB" id="A0A5A7PZA8"/>
<evidence type="ECO:0000313" key="2">
    <source>
        <dbReference type="Proteomes" id="UP000325081"/>
    </source>
</evidence>
<organism evidence="1 2">
    <name type="scientific">Striga asiatica</name>
    <name type="common">Asiatic witchweed</name>
    <name type="synonym">Buchnera asiatica</name>
    <dbReference type="NCBI Taxonomy" id="4170"/>
    <lineage>
        <taxon>Eukaryota</taxon>
        <taxon>Viridiplantae</taxon>
        <taxon>Streptophyta</taxon>
        <taxon>Embryophyta</taxon>
        <taxon>Tracheophyta</taxon>
        <taxon>Spermatophyta</taxon>
        <taxon>Magnoliopsida</taxon>
        <taxon>eudicotyledons</taxon>
        <taxon>Gunneridae</taxon>
        <taxon>Pentapetalae</taxon>
        <taxon>asterids</taxon>
        <taxon>lamiids</taxon>
        <taxon>Lamiales</taxon>
        <taxon>Orobanchaceae</taxon>
        <taxon>Buchnereae</taxon>
        <taxon>Striga</taxon>
    </lineage>
</organism>
<accession>A0A5A7PZA8</accession>
<gene>
    <name evidence="1" type="ORF">STAS_14568</name>
</gene>